<evidence type="ECO:0000313" key="1">
    <source>
        <dbReference type="EMBL" id="BCU06659.1"/>
    </source>
</evidence>
<dbReference type="RefSeq" id="WP_213381060.1">
    <property type="nucleotide sequence ID" value="NZ_AP024563.1"/>
</dbReference>
<accession>A0ABM7QLN9</accession>
<organism evidence="1 2">
    <name type="scientific">Allochromatium tepidum</name>
    <dbReference type="NCBI Taxonomy" id="553982"/>
    <lineage>
        <taxon>Bacteria</taxon>
        <taxon>Pseudomonadati</taxon>
        <taxon>Pseudomonadota</taxon>
        <taxon>Gammaproteobacteria</taxon>
        <taxon>Chromatiales</taxon>
        <taxon>Chromatiaceae</taxon>
        <taxon>Allochromatium</taxon>
    </lineage>
</organism>
<gene>
    <name evidence="1" type="ORF">Atep_13360</name>
</gene>
<name>A0ABM7QLN9_9GAMM</name>
<keyword evidence="2" id="KW-1185">Reference proteome</keyword>
<proteinExistence type="predicted"/>
<evidence type="ECO:0008006" key="3">
    <source>
        <dbReference type="Google" id="ProtNLM"/>
    </source>
</evidence>
<dbReference type="EMBL" id="AP024563">
    <property type="protein sequence ID" value="BCU06659.1"/>
    <property type="molecule type" value="Genomic_DNA"/>
</dbReference>
<evidence type="ECO:0000313" key="2">
    <source>
        <dbReference type="Proteomes" id="UP000680679"/>
    </source>
</evidence>
<sequence>MTAIELAMEQLQTLPDEDIREVLDFIGYLRQKEDRAHWADLMQAQQSALHSVWDNDEDEVWNDL</sequence>
<reference evidence="1 2" key="1">
    <citation type="submission" date="2021-04" db="EMBL/GenBank/DDBJ databases">
        <title>Complete genome sequencing of Allochromatium tepidum strain NZ.</title>
        <authorList>
            <person name="Tsukatani Y."/>
            <person name="Mori H."/>
        </authorList>
    </citation>
    <scope>NUCLEOTIDE SEQUENCE [LARGE SCALE GENOMIC DNA]</scope>
    <source>
        <strain evidence="1 2">NZ</strain>
    </source>
</reference>
<protein>
    <recommendedName>
        <fullName evidence="3">DUF2281 domain-containing protein</fullName>
    </recommendedName>
</protein>
<dbReference type="Proteomes" id="UP000680679">
    <property type="component" value="Chromosome"/>
</dbReference>